<sequence>MSSVKPKPSDEKNQDKEKKTYTFDYLATSKFINFDALKQKSPYPSIRDISTEELEALSTALDMTPISILNANFSLTPEACWHEVESASDRYKLKELLAAGSADASEVKTCFLYNPAGSYHRDALLTILNNHQLKRAACDDPDSYLWTVDRFLKEIEKQTYHSKHDTTVTPILSRKMLNAFIEVRKQENRD</sequence>
<dbReference type="GeneID" id="43582889"/>
<dbReference type="Proteomes" id="UP000398389">
    <property type="component" value="Unassembled WGS sequence"/>
</dbReference>
<dbReference type="RefSeq" id="XP_031854680.1">
    <property type="nucleotide sequence ID" value="XM_031998789.1"/>
</dbReference>
<evidence type="ECO:0000313" key="2">
    <source>
        <dbReference type="Proteomes" id="UP000398389"/>
    </source>
</evidence>
<gene>
    <name evidence="1" type="ORF">SAPINGB_P004074</name>
</gene>
<reference evidence="1 2" key="1">
    <citation type="submission" date="2019-09" db="EMBL/GenBank/DDBJ databases">
        <authorList>
            <person name="Brejova B."/>
        </authorList>
    </citation>
    <scope>NUCLEOTIDE SEQUENCE [LARGE SCALE GENOMIC DNA]</scope>
</reference>
<keyword evidence="2" id="KW-1185">Reference proteome</keyword>
<accession>A0A5E8C019</accession>
<dbReference type="AlphaFoldDB" id="A0A5E8C019"/>
<protein>
    <submittedName>
        <fullName evidence="1">Uncharacterized protein</fullName>
    </submittedName>
</protein>
<evidence type="ECO:0000313" key="1">
    <source>
        <dbReference type="EMBL" id="VVT54435.1"/>
    </source>
</evidence>
<proteinExistence type="predicted"/>
<dbReference type="EMBL" id="CABVLU010000003">
    <property type="protein sequence ID" value="VVT54435.1"/>
    <property type="molecule type" value="Genomic_DNA"/>
</dbReference>
<organism evidence="1 2">
    <name type="scientific">Magnusiomyces paraingens</name>
    <dbReference type="NCBI Taxonomy" id="2606893"/>
    <lineage>
        <taxon>Eukaryota</taxon>
        <taxon>Fungi</taxon>
        <taxon>Dikarya</taxon>
        <taxon>Ascomycota</taxon>
        <taxon>Saccharomycotina</taxon>
        <taxon>Dipodascomycetes</taxon>
        <taxon>Dipodascales</taxon>
        <taxon>Dipodascaceae</taxon>
        <taxon>Magnusiomyces</taxon>
    </lineage>
</organism>
<name>A0A5E8C019_9ASCO</name>